<comment type="caution">
    <text evidence="1">The sequence shown here is derived from an EMBL/GenBank/DDBJ whole genome shotgun (WGS) entry which is preliminary data.</text>
</comment>
<evidence type="ECO:0000313" key="1">
    <source>
        <dbReference type="EMBL" id="MCM3738427.1"/>
    </source>
</evidence>
<reference evidence="1" key="1">
    <citation type="submission" date="2022-05" db="EMBL/GenBank/DDBJ databases">
        <title>Comparative Genomics of Spacecraft Associated Microbes.</title>
        <authorList>
            <person name="Tran M.T."/>
            <person name="Wright A."/>
            <person name="Seuylemezian A."/>
            <person name="Eisen J."/>
            <person name="Coil D."/>
        </authorList>
    </citation>
    <scope>NUCLEOTIDE SEQUENCE</scope>
    <source>
        <strain evidence="1">FAIRING 10M-2.2</strain>
    </source>
</reference>
<keyword evidence="2" id="KW-1185">Reference proteome</keyword>
<sequence length="128" mass="14456">MNRIYEKTESKTENGKTFTGHYDMNKEINNQGLRSIVQKQESYGYTDVEFFWWGFIIHADGWWTATIVGSGVVAVGTAMGGLAGGEIEAAAGIAVCTFVVNRIVLSMKWNGFVVHYNWAWGVDKFYWQ</sequence>
<dbReference type="EMBL" id="JAMBOP010000044">
    <property type="protein sequence ID" value="MCM3738427.1"/>
    <property type="molecule type" value="Genomic_DNA"/>
</dbReference>
<accession>A0ACC6ABX4</accession>
<protein>
    <submittedName>
        <fullName evidence="1">Uncharacterized protein</fullName>
    </submittedName>
</protein>
<dbReference type="Proteomes" id="UP001202289">
    <property type="component" value="Unassembled WGS sequence"/>
</dbReference>
<evidence type="ECO:0000313" key="2">
    <source>
        <dbReference type="Proteomes" id="UP001202289"/>
    </source>
</evidence>
<name>A0ACC6ABX4_9BACI</name>
<organism evidence="1 2">
    <name type="scientific">Bacillus cytotoxicus</name>
    <dbReference type="NCBI Taxonomy" id="580165"/>
    <lineage>
        <taxon>Bacteria</taxon>
        <taxon>Bacillati</taxon>
        <taxon>Bacillota</taxon>
        <taxon>Bacilli</taxon>
        <taxon>Bacillales</taxon>
        <taxon>Bacillaceae</taxon>
        <taxon>Bacillus</taxon>
        <taxon>Bacillus cereus group</taxon>
    </lineage>
</organism>
<proteinExistence type="predicted"/>
<gene>
    <name evidence="1" type="ORF">M3215_22255</name>
</gene>